<evidence type="ECO:0000259" key="6">
    <source>
        <dbReference type="Pfam" id="PF04932"/>
    </source>
</evidence>
<comment type="subcellular location">
    <subcellularLocation>
        <location evidence="1">Membrane</location>
        <topology evidence="1">Multi-pass membrane protein</topology>
    </subcellularLocation>
</comment>
<feature type="transmembrane region" description="Helical" evidence="5">
    <location>
        <begin position="474"/>
        <end position="498"/>
    </location>
</feature>
<feature type="transmembrane region" description="Helical" evidence="5">
    <location>
        <begin position="694"/>
        <end position="724"/>
    </location>
</feature>
<dbReference type="SUPFAM" id="SSF51445">
    <property type="entry name" value="(Trans)glycosidases"/>
    <property type="match status" value="1"/>
</dbReference>
<sequence>MPGSFVRHDAVAQTTIRLLHLTLLYTILCYLGVETALTLRDLREQDPRSLQAAVDPLSQSSPAGQIPFLGVTVELEQYNNPLDRQQALHRLRGAGFGWVRQRIDWSAVEPQPGAFQWAWTDQVLTEIAAAGLVPVIVLDGSPYWARDPKDRPPQAVADNDIPWRLAPPAAPDTFARFAAAFARRYRDTVRFYQIWDEPNIAPHWGNRLIDPVGYARLLRAAAVAVREADPDAVILAAALAPTQDRGHTAIDEGFFLQRLYAAGAAPYFDAVLIQPFGFGTGPDDPRIRGDALNFRRAAWVRRVMVAAGDAQTPVWAVRFGWNRQPQDPWKTVPTAGQLRFTKEGISYARTHWPWLAAMGWPVDRPHAPPSDPIWGFSLSTPDGKDHALLSLFSDAAQAPAATGQSAAGYWLYLRFALLLLACGLLLWWAVRTLGALQLPRWQSAYRAWPLTAKLAVWALLLTVYYLAVWPPLILLCWLIAAFLISAEPLTGLMVAAAALPFHFQHKELRLVGAVWAVPPAQAALLAALPALSQHISRAKLWRIRSALKAIYPVRRPLFAARNGQHADLLVAAWIVISLLAARNVWHWPGYIEELWDLVAVPALLYTGIRLLAAEPPQQRAVLTALFAGGAFAAAAGAIDWLIGGGVSADGVRRLMGITFSPNQTALYLLRTLLVGIGLLATCARSRSALTAGCILVAAALLLTASRGALLVGLPAGLLVMAAAAGQGRFRLGNRNAVWLTVVFGLAATVGLVSFLPYAERLFNFGTLHARFAIWSDALALWRHYPLFGVGPGGFYWNYPAFLQPSPAADPNLLHPHSVWLEYATGWGVVGLAWLAALLAWLVGALRRSWRQPRAMYRMGLLAALVAALAHAQADAFAALPELAAWNFTALALLAMPHDENE</sequence>
<accession>A0A6B0YNJ8</accession>
<dbReference type="InterPro" id="IPR017853">
    <property type="entry name" value="GH"/>
</dbReference>
<dbReference type="GO" id="GO:0016020">
    <property type="term" value="C:membrane"/>
    <property type="evidence" value="ECO:0007669"/>
    <property type="project" value="UniProtKB-SubCell"/>
</dbReference>
<reference evidence="7" key="1">
    <citation type="submission" date="2019-09" db="EMBL/GenBank/DDBJ databases">
        <title>Characterisation of the sponge microbiome using genome-centric metagenomics.</title>
        <authorList>
            <person name="Engelberts J.P."/>
            <person name="Robbins S.J."/>
            <person name="De Goeij J.M."/>
            <person name="Aranda M."/>
            <person name="Bell S.C."/>
            <person name="Webster N.S."/>
        </authorList>
    </citation>
    <scope>NUCLEOTIDE SEQUENCE</scope>
    <source>
        <strain evidence="7">SB0664_bin_27</strain>
    </source>
</reference>
<feature type="transmembrane region" description="Helical" evidence="5">
    <location>
        <begin position="20"/>
        <end position="39"/>
    </location>
</feature>
<evidence type="ECO:0000256" key="5">
    <source>
        <dbReference type="SAM" id="Phobius"/>
    </source>
</evidence>
<feature type="transmembrane region" description="Helical" evidence="5">
    <location>
        <begin position="624"/>
        <end position="644"/>
    </location>
</feature>
<feature type="domain" description="O-antigen ligase-related" evidence="6">
    <location>
        <begin position="692"/>
        <end position="832"/>
    </location>
</feature>
<protein>
    <submittedName>
        <fullName evidence="7">O-antigen ligase family protein</fullName>
    </submittedName>
</protein>
<evidence type="ECO:0000256" key="1">
    <source>
        <dbReference type="ARBA" id="ARBA00004141"/>
    </source>
</evidence>
<evidence type="ECO:0000313" key="7">
    <source>
        <dbReference type="EMBL" id="MXY92137.1"/>
    </source>
</evidence>
<dbReference type="AlphaFoldDB" id="A0A6B0YNJ8"/>
<evidence type="ECO:0000256" key="2">
    <source>
        <dbReference type="ARBA" id="ARBA00022692"/>
    </source>
</evidence>
<gene>
    <name evidence="7" type="ORF">F4Y42_01670</name>
</gene>
<evidence type="ECO:0000256" key="3">
    <source>
        <dbReference type="ARBA" id="ARBA00022989"/>
    </source>
</evidence>
<organism evidence="7">
    <name type="scientific">Caldilineaceae bacterium SB0664_bin_27</name>
    <dbReference type="NCBI Taxonomy" id="2605260"/>
    <lineage>
        <taxon>Bacteria</taxon>
        <taxon>Bacillati</taxon>
        <taxon>Chloroflexota</taxon>
        <taxon>Caldilineae</taxon>
        <taxon>Caldilineales</taxon>
        <taxon>Caldilineaceae</taxon>
    </lineage>
</organism>
<keyword evidence="4 5" id="KW-0472">Membrane</keyword>
<keyword evidence="7" id="KW-0436">Ligase</keyword>
<dbReference type="PANTHER" id="PTHR12631">
    <property type="entry name" value="ALPHA-L-IDURONIDASE"/>
    <property type="match status" value="1"/>
</dbReference>
<dbReference type="Pfam" id="PF04932">
    <property type="entry name" value="Wzy_C"/>
    <property type="match status" value="1"/>
</dbReference>
<feature type="transmembrane region" description="Helical" evidence="5">
    <location>
        <begin position="594"/>
        <end position="612"/>
    </location>
</feature>
<dbReference type="PANTHER" id="PTHR12631:SF10">
    <property type="entry name" value="BETA-XYLOSIDASE-LIKE PROTEIN-RELATED"/>
    <property type="match status" value="1"/>
</dbReference>
<proteinExistence type="predicted"/>
<feature type="transmembrane region" description="Helical" evidence="5">
    <location>
        <begin position="450"/>
        <end position="467"/>
    </location>
</feature>
<dbReference type="GO" id="GO:0004553">
    <property type="term" value="F:hydrolase activity, hydrolyzing O-glycosyl compounds"/>
    <property type="evidence" value="ECO:0007669"/>
    <property type="project" value="TreeGrafter"/>
</dbReference>
<evidence type="ECO:0000256" key="4">
    <source>
        <dbReference type="ARBA" id="ARBA00023136"/>
    </source>
</evidence>
<name>A0A6B0YNJ8_9CHLR</name>
<feature type="transmembrane region" description="Helical" evidence="5">
    <location>
        <begin position="568"/>
        <end position="588"/>
    </location>
</feature>
<feature type="transmembrane region" description="Helical" evidence="5">
    <location>
        <begin position="411"/>
        <end position="430"/>
    </location>
</feature>
<dbReference type="InterPro" id="IPR051923">
    <property type="entry name" value="Glycosyl_Hydrolase_39"/>
</dbReference>
<keyword evidence="3 5" id="KW-1133">Transmembrane helix</keyword>
<dbReference type="Gene3D" id="3.20.20.80">
    <property type="entry name" value="Glycosidases"/>
    <property type="match status" value="1"/>
</dbReference>
<feature type="transmembrane region" description="Helical" evidence="5">
    <location>
        <begin position="510"/>
        <end position="531"/>
    </location>
</feature>
<keyword evidence="2 5" id="KW-0812">Transmembrane</keyword>
<feature type="transmembrane region" description="Helical" evidence="5">
    <location>
        <begin position="818"/>
        <end position="842"/>
    </location>
</feature>
<dbReference type="GO" id="GO:0016874">
    <property type="term" value="F:ligase activity"/>
    <property type="evidence" value="ECO:0007669"/>
    <property type="project" value="UniProtKB-KW"/>
</dbReference>
<comment type="caution">
    <text evidence="7">The sequence shown here is derived from an EMBL/GenBank/DDBJ whole genome shotgun (WGS) entry which is preliminary data.</text>
</comment>
<feature type="transmembrane region" description="Helical" evidence="5">
    <location>
        <begin position="854"/>
        <end position="871"/>
    </location>
</feature>
<dbReference type="InterPro" id="IPR007016">
    <property type="entry name" value="O-antigen_ligase-rel_domated"/>
</dbReference>
<feature type="transmembrane region" description="Helical" evidence="5">
    <location>
        <begin position="664"/>
        <end position="682"/>
    </location>
</feature>
<dbReference type="EMBL" id="VXRG01000017">
    <property type="protein sequence ID" value="MXY92137.1"/>
    <property type="molecule type" value="Genomic_DNA"/>
</dbReference>
<feature type="transmembrane region" description="Helical" evidence="5">
    <location>
        <begin position="736"/>
        <end position="758"/>
    </location>
</feature>